<name>A0A916WBB9_9BACI</name>
<evidence type="ECO:0000313" key="2">
    <source>
        <dbReference type="Proteomes" id="UP000613512"/>
    </source>
</evidence>
<keyword evidence="2" id="KW-1185">Reference proteome</keyword>
<sequence length="56" mass="6256">MEKDKRVINIDLNPKESNNKNVPKKFETIEIGDSSGFFCDVNTGVCGPIKKKEEGN</sequence>
<reference evidence="1" key="2">
    <citation type="submission" date="2020-09" db="EMBL/GenBank/DDBJ databases">
        <authorList>
            <person name="Sun Q."/>
            <person name="Zhou Y."/>
        </authorList>
    </citation>
    <scope>NUCLEOTIDE SEQUENCE</scope>
    <source>
        <strain evidence="1">CGMCC 1.12408</strain>
    </source>
</reference>
<dbReference type="AlphaFoldDB" id="A0A916WBB9"/>
<accession>A0A916WBB9</accession>
<dbReference type="EMBL" id="BMEY01000014">
    <property type="protein sequence ID" value="GGA82555.1"/>
    <property type="molecule type" value="Genomic_DNA"/>
</dbReference>
<organism evidence="1 2">
    <name type="scientific">Ornithinibacillus halotolerans</name>
    <dbReference type="NCBI Taxonomy" id="1274357"/>
    <lineage>
        <taxon>Bacteria</taxon>
        <taxon>Bacillati</taxon>
        <taxon>Bacillota</taxon>
        <taxon>Bacilli</taxon>
        <taxon>Bacillales</taxon>
        <taxon>Bacillaceae</taxon>
        <taxon>Ornithinibacillus</taxon>
    </lineage>
</organism>
<dbReference type="RefSeq" id="WP_188385213.1">
    <property type="nucleotide sequence ID" value="NZ_BMEY01000014.1"/>
</dbReference>
<proteinExistence type="predicted"/>
<evidence type="ECO:0000313" key="1">
    <source>
        <dbReference type="EMBL" id="GGA82555.1"/>
    </source>
</evidence>
<gene>
    <name evidence="1" type="ORF">GCM10008025_27180</name>
</gene>
<dbReference type="Proteomes" id="UP000613512">
    <property type="component" value="Unassembled WGS sequence"/>
</dbReference>
<comment type="caution">
    <text evidence="1">The sequence shown here is derived from an EMBL/GenBank/DDBJ whole genome shotgun (WGS) entry which is preliminary data.</text>
</comment>
<protein>
    <submittedName>
        <fullName evidence="1">Uncharacterized protein</fullName>
    </submittedName>
</protein>
<reference evidence="1" key="1">
    <citation type="journal article" date="2014" name="Int. J. Syst. Evol. Microbiol.">
        <title>Complete genome sequence of Corynebacterium casei LMG S-19264T (=DSM 44701T), isolated from a smear-ripened cheese.</title>
        <authorList>
            <consortium name="US DOE Joint Genome Institute (JGI-PGF)"/>
            <person name="Walter F."/>
            <person name="Albersmeier A."/>
            <person name="Kalinowski J."/>
            <person name="Ruckert C."/>
        </authorList>
    </citation>
    <scope>NUCLEOTIDE SEQUENCE</scope>
    <source>
        <strain evidence="1">CGMCC 1.12408</strain>
    </source>
</reference>